<accession>A0A2S9GW81</accession>
<name>A0A2S9GW81_9BURK</name>
<dbReference type="InterPro" id="IPR014730">
    <property type="entry name" value="ETF_a/b_N"/>
</dbReference>
<dbReference type="SUPFAM" id="SSF52402">
    <property type="entry name" value="Adenine nucleotide alpha hydrolases-like"/>
    <property type="match status" value="1"/>
</dbReference>
<dbReference type="EMBL" id="PUGF01000017">
    <property type="protein sequence ID" value="PRC91979.1"/>
    <property type="molecule type" value="Genomic_DNA"/>
</dbReference>
<dbReference type="Gene3D" id="3.40.50.620">
    <property type="entry name" value="HUPs"/>
    <property type="match status" value="1"/>
</dbReference>
<proteinExistence type="predicted"/>
<dbReference type="OrthoDB" id="5598152at2"/>
<evidence type="ECO:0000313" key="3">
    <source>
        <dbReference type="EMBL" id="PRC91979.1"/>
    </source>
</evidence>
<dbReference type="Proteomes" id="UP000237839">
    <property type="component" value="Unassembled WGS sequence"/>
</dbReference>
<evidence type="ECO:0000259" key="2">
    <source>
        <dbReference type="Pfam" id="PF01012"/>
    </source>
</evidence>
<keyword evidence="4" id="KW-1185">Reference proteome</keyword>
<feature type="domain" description="Electron transfer flavoprotein alpha/beta-subunit N-terminal" evidence="2">
    <location>
        <begin position="37"/>
        <end position="193"/>
    </location>
</feature>
<organism evidence="3 4">
    <name type="scientific">Solimicrobium silvestre</name>
    <dbReference type="NCBI Taxonomy" id="2099400"/>
    <lineage>
        <taxon>Bacteria</taxon>
        <taxon>Pseudomonadati</taxon>
        <taxon>Pseudomonadota</taxon>
        <taxon>Betaproteobacteria</taxon>
        <taxon>Burkholderiales</taxon>
        <taxon>Oxalobacteraceae</taxon>
        <taxon>Solimicrobium</taxon>
    </lineage>
</organism>
<evidence type="ECO:0000256" key="1">
    <source>
        <dbReference type="ARBA" id="ARBA00022982"/>
    </source>
</evidence>
<reference evidence="3 4" key="1">
    <citation type="submission" date="2018-02" db="EMBL/GenBank/DDBJ databases">
        <title>Solimicrobium silvestre gen. nov., sp. nov., isolated from alpine forest soil.</title>
        <authorList>
            <person name="Margesin R."/>
            <person name="Albuquerque L."/>
            <person name="Zhang D.-C."/>
            <person name="Froufe H.J.C."/>
            <person name="Severino R."/>
            <person name="Roxo I."/>
            <person name="Egas C."/>
            <person name="Da Costa M.S."/>
        </authorList>
    </citation>
    <scope>NUCLEOTIDE SEQUENCE [LARGE SCALE GENOMIC DNA]</scope>
    <source>
        <strain evidence="3 4">S20-91</strain>
    </source>
</reference>
<evidence type="ECO:0000313" key="4">
    <source>
        <dbReference type="Proteomes" id="UP000237839"/>
    </source>
</evidence>
<dbReference type="Pfam" id="PF01012">
    <property type="entry name" value="ETF"/>
    <property type="match status" value="1"/>
</dbReference>
<sequence length="276" mass="29724">MANELNMNMSETAPLKIAVLLSPAQHAVSGHPLRSSSDAAAFELACSLAPEQRLTILCAGMVSKESLNDYLGLGASAIEVLTVEQGADVVAALQARLQGFDIVLCGVRSDGQSGSGLLPYLLAEGLQMPLVADVLEAKFQTKGLQAQLQLRQFLPKGMRRRLEVSLPVLLTVHARAPQTRQYAYARARSGRISYVAGKHQSNGTNDTPSQAWNIEPALRRPRPLKAKIVQSGHSRMLGAIGGDTEVRASVVLKEGSAEQKAQALLAYLREHHLVDY</sequence>
<gene>
    <name evidence="3" type="ORF">S2091_3321</name>
</gene>
<keyword evidence="1" id="KW-0813">Transport</keyword>
<keyword evidence="1" id="KW-0249">Electron transport</keyword>
<dbReference type="AlphaFoldDB" id="A0A2S9GW81"/>
<comment type="caution">
    <text evidence="3">The sequence shown here is derived from an EMBL/GenBank/DDBJ whole genome shotgun (WGS) entry which is preliminary data.</text>
</comment>
<protein>
    <submittedName>
        <fullName evidence="3">Electron transfer flavoprotein domain</fullName>
    </submittedName>
</protein>
<dbReference type="InterPro" id="IPR014729">
    <property type="entry name" value="Rossmann-like_a/b/a_fold"/>
</dbReference>